<keyword evidence="7" id="KW-0472">Membrane</keyword>
<keyword evidence="7" id="KW-0812">Transmembrane</keyword>
<dbReference type="GO" id="GO:0003700">
    <property type="term" value="F:DNA-binding transcription factor activity"/>
    <property type="evidence" value="ECO:0007669"/>
    <property type="project" value="InterPro"/>
</dbReference>
<keyword evidence="3" id="KW-0238">DNA-binding</keyword>
<protein>
    <recommendedName>
        <fullName evidence="8">BHLH domain-containing protein</fullName>
    </recommendedName>
</protein>
<evidence type="ECO:0000313" key="9">
    <source>
        <dbReference type="EMBL" id="KAB5548279.1"/>
    </source>
</evidence>
<dbReference type="Pfam" id="PF00010">
    <property type="entry name" value="HLH"/>
    <property type="match status" value="1"/>
</dbReference>
<keyword evidence="4" id="KW-0804">Transcription</keyword>
<evidence type="ECO:0000256" key="3">
    <source>
        <dbReference type="ARBA" id="ARBA00023125"/>
    </source>
</evidence>
<evidence type="ECO:0000259" key="8">
    <source>
        <dbReference type="PROSITE" id="PS50888"/>
    </source>
</evidence>
<evidence type="ECO:0000256" key="1">
    <source>
        <dbReference type="ARBA" id="ARBA00004123"/>
    </source>
</evidence>
<comment type="subcellular location">
    <subcellularLocation>
        <location evidence="1">Nucleus</location>
    </subcellularLocation>
</comment>
<organism evidence="9 10">
    <name type="scientific">Salix brachista</name>
    <dbReference type="NCBI Taxonomy" id="2182728"/>
    <lineage>
        <taxon>Eukaryota</taxon>
        <taxon>Viridiplantae</taxon>
        <taxon>Streptophyta</taxon>
        <taxon>Embryophyta</taxon>
        <taxon>Tracheophyta</taxon>
        <taxon>Spermatophyta</taxon>
        <taxon>Magnoliopsida</taxon>
        <taxon>eudicotyledons</taxon>
        <taxon>Gunneridae</taxon>
        <taxon>Pentapetalae</taxon>
        <taxon>rosids</taxon>
        <taxon>fabids</taxon>
        <taxon>Malpighiales</taxon>
        <taxon>Salicaceae</taxon>
        <taxon>Saliceae</taxon>
        <taxon>Salix</taxon>
    </lineage>
</organism>
<dbReference type="InterPro" id="IPR045843">
    <property type="entry name" value="IND-like"/>
</dbReference>
<feature type="transmembrane region" description="Helical" evidence="7">
    <location>
        <begin position="420"/>
        <end position="445"/>
    </location>
</feature>
<evidence type="ECO:0000256" key="4">
    <source>
        <dbReference type="ARBA" id="ARBA00023163"/>
    </source>
</evidence>
<evidence type="ECO:0000256" key="6">
    <source>
        <dbReference type="SAM" id="MobiDB-lite"/>
    </source>
</evidence>
<reference evidence="10" key="1">
    <citation type="journal article" date="2019" name="Gigascience">
        <title>De novo genome assembly of the endangered Acer yangbiense, a plant species with extremely small populations endemic to Yunnan Province, China.</title>
        <authorList>
            <person name="Yang J."/>
            <person name="Wariss H.M."/>
            <person name="Tao L."/>
            <person name="Zhang R."/>
            <person name="Yun Q."/>
            <person name="Hollingsworth P."/>
            <person name="Dao Z."/>
            <person name="Luo G."/>
            <person name="Guo H."/>
            <person name="Ma Y."/>
            <person name="Sun W."/>
        </authorList>
    </citation>
    <scope>NUCLEOTIDE SEQUENCE [LARGE SCALE GENOMIC DNA]</scope>
    <source>
        <strain evidence="10">cv. br00</strain>
    </source>
</reference>
<dbReference type="GO" id="GO:0046983">
    <property type="term" value="F:protein dimerization activity"/>
    <property type="evidence" value="ECO:0007669"/>
    <property type="project" value="InterPro"/>
</dbReference>
<accession>A0A5N5LZN4</accession>
<evidence type="ECO:0000313" key="10">
    <source>
        <dbReference type="Proteomes" id="UP000326939"/>
    </source>
</evidence>
<dbReference type="SUPFAM" id="SSF47459">
    <property type="entry name" value="HLH, helix-loop-helix DNA-binding domain"/>
    <property type="match status" value="1"/>
</dbReference>
<dbReference type="EMBL" id="VDCV01000007">
    <property type="protein sequence ID" value="KAB5548279.1"/>
    <property type="molecule type" value="Genomic_DNA"/>
</dbReference>
<keyword evidence="10" id="KW-1185">Reference proteome</keyword>
<evidence type="ECO:0000256" key="2">
    <source>
        <dbReference type="ARBA" id="ARBA00023015"/>
    </source>
</evidence>
<sequence>MNINQTESTNQIWNLRMAMEDQVLHHGRLPFDSICPSYPLQLLQTPVPASNQISPPTFLSHHQIGNSTDEADQDEPEEELGAMKEMMYRIAAMQPVDIDLATIDHKPRRKNVRISDDPQSVAARLRRERISEKIRILQRLVPGGRKMDTASILDEAISYVKFLKRQIRLLQPNHQHQYQPCNTNEDWQILCKNKPLNSTTTTTTTTTAATSSSLEPRAALLGYILGDNGDNPLSFNHEAPLPDILKTVDQSANEAGSDFSVVMSSCLIQKPAQESAVQIGIENRPFSSHLNSSITQSIPLRKLSEIEMAATNNYNFPYFPLPPPHNNPPPPPKVAPPHSSPSPPNVSPPHNSPPPHITPPSPKVPPPHHPITPPPPPPPHHVRPPPHVLPPPPPSHHIPSPPPPHVLPPPPPTPGHHSTVIIVVFVSLGGLFFLAFLSVALCCFIKKKKKKTVQKTEILEFDEHAKVQEAIVAGPHGEKITVLSIEEDVHLVEEIEKNEKLAEGSRIKSAHDRLLDSDIAASSSPSNQHHLEHKV</sequence>
<evidence type="ECO:0000256" key="7">
    <source>
        <dbReference type="SAM" id="Phobius"/>
    </source>
</evidence>
<proteinExistence type="predicted"/>
<dbReference type="GO" id="GO:0003677">
    <property type="term" value="F:DNA binding"/>
    <property type="evidence" value="ECO:0007669"/>
    <property type="project" value="UniProtKB-KW"/>
</dbReference>
<dbReference type="Proteomes" id="UP000326939">
    <property type="component" value="Chromosome 7"/>
</dbReference>
<keyword evidence="7" id="KW-1133">Transmembrane helix</keyword>
<dbReference type="SMART" id="SM00353">
    <property type="entry name" value="HLH"/>
    <property type="match status" value="1"/>
</dbReference>
<comment type="caution">
    <text evidence="9">The sequence shown here is derived from an EMBL/GenBank/DDBJ whole genome shotgun (WGS) entry which is preliminary data.</text>
</comment>
<keyword evidence="5" id="KW-0539">Nucleus</keyword>
<gene>
    <name evidence="9" type="ORF">DKX38_011685</name>
</gene>
<keyword evidence="2" id="KW-0805">Transcription regulation</keyword>
<dbReference type="Gene3D" id="4.10.280.10">
    <property type="entry name" value="Helix-loop-helix DNA-binding domain"/>
    <property type="match status" value="1"/>
</dbReference>
<feature type="domain" description="BHLH" evidence="8">
    <location>
        <begin position="114"/>
        <end position="163"/>
    </location>
</feature>
<evidence type="ECO:0000256" key="5">
    <source>
        <dbReference type="ARBA" id="ARBA00023242"/>
    </source>
</evidence>
<name>A0A5N5LZN4_9ROSI</name>
<dbReference type="GO" id="GO:0005634">
    <property type="term" value="C:nucleus"/>
    <property type="evidence" value="ECO:0007669"/>
    <property type="project" value="UniProtKB-SubCell"/>
</dbReference>
<dbReference type="InterPro" id="IPR011598">
    <property type="entry name" value="bHLH_dom"/>
</dbReference>
<dbReference type="PROSITE" id="PS50888">
    <property type="entry name" value="BHLH"/>
    <property type="match status" value="1"/>
</dbReference>
<dbReference type="AlphaFoldDB" id="A0A5N5LZN4"/>
<dbReference type="CDD" id="cd11454">
    <property type="entry name" value="bHLH_AtIND_like"/>
    <property type="match status" value="1"/>
</dbReference>
<dbReference type="PANTHER" id="PTHR45914">
    <property type="entry name" value="TRANSCRIPTION FACTOR HEC3-RELATED"/>
    <property type="match status" value="1"/>
</dbReference>
<dbReference type="InterPro" id="IPR036638">
    <property type="entry name" value="HLH_DNA-bd_sf"/>
</dbReference>
<dbReference type="PANTHER" id="PTHR45914:SF7">
    <property type="entry name" value="TRANSCRIPTION FACTOR HEC3"/>
    <property type="match status" value="1"/>
</dbReference>
<feature type="region of interest" description="Disordered" evidence="6">
    <location>
        <begin position="325"/>
        <end position="412"/>
    </location>
</feature>